<evidence type="ECO:0000313" key="1">
    <source>
        <dbReference type="EMBL" id="CAG9567922.1"/>
    </source>
</evidence>
<dbReference type="OrthoDB" id="7483885at2759"/>
<keyword evidence="2" id="KW-1185">Reference proteome</keyword>
<reference evidence="1" key="1">
    <citation type="submission" date="2021-09" db="EMBL/GenBank/DDBJ databases">
        <authorList>
            <person name="Martin H S."/>
        </authorList>
    </citation>
    <scope>NUCLEOTIDE SEQUENCE</scope>
</reference>
<protein>
    <submittedName>
        <fullName evidence="1">(African queen) hypothetical protein</fullName>
    </submittedName>
</protein>
<accession>A0A8J2QVW0</accession>
<sequence>MNTRKKSNGFAIDLDIKQLASDMNSWVTLLIPYPSVQHFIWPLHWCLLADICNHTYIPECATDNEKDMYSRRLFIDECDLYEYNCDYETDYYPINYSDCFNIPAKPCPPQVSCPSIPTCPDHRTHTMGKISKTTKRLRRAFYAVATINALPARMLKGRRRYSPTWRKKKRKTTPPMTPAIITKKTIKKTIPTTTRTKIIKKFTIRKNGKIFLKVVKAVIRKNENKKKDSDFLE</sequence>
<evidence type="ECO:0000313" key="2">
    <source>
        <dbReference type="Proteomes" id="UP000789524"/>
    </source>
</evidence>
<dbReference type="EMBL" id="CAKASE010000059">
    <property type="protein sequence ID" value="CAG9567922.1"/>
    <property type="molecule type" value="Genomic_DNA"/>
</dbReference>
<name>A0A8J2QVW0_9NEOP</name>
<dbReference type="Proteomes" id="UP000789524">
    <property type="component" value="Unassembled WGS sequence"/>
</dbReference>
<organism evidence="1 2">
    <name type="scientific">Danaus chrysippus</name>
    <name type="common">African queen</name>
    <dbReference type="NCBI Taxonomy" id="151541"/>
    <lineage>
        <taxon>Eukaryota</taxon>
        <taxon>Metazoa</taxon>
        <taxon>Ecdysozoa</taxon>
        <taxon>Arthropoda</taxon>
        <taxon>Hexapoda</taxon>
        <taxon>Insecta</taxon>
        <taxon>Pterygota</taxon>
        <taxon>Neoptera</taxon>
        <taxon>Endopterygota</taxon>
        <taxon>Lepidoptera</taxon>
        <taxon>Glossata</taxon>
        <taxon>Ditrysia</taxon>
        <taxon>Papilionoidea</taxon>
        <taxon>Nymphalidae</taxon>
        <taxon>Danainae</taxon>
        <taxon>Danaini</taxon>
        <taxon>Danaina</taxon>
        <taxon>Danaus</taxon>
        <taxon>Anosia</taxon>
    </lineage>
</organism>
<comment type="caution">
    <text evidence="1">The sequence shown here is derived from an EMBL/GenBank/DDBJ whole genome shotgun (WGS) entry which is preliminary data.</text>
</comment>
<gene>
    <name evidence="1" type="ORF">DCHRY22_LOCUS7994</name>
</gene>
<dbReference type="AlphaFoldDB" id="A0A8J2QVW0"/>
<proteinExistence type="predicted"/>